<evidence type="ECO:0000256" key="1">
    <source>
        <dbReference type="SAM" id="SignalP"/>
    </source>
</evidence>
<feature type="chain" id="PRO_5005294537" description="Peptide N-acetyl-beta-D-glucosaminyl asparaginase amidase A N-terminal domain-containing protein" evidence="1">
    <location>
        <begin position="22"/>
        <end position="594"/>
    </location>
</feature>
<feature type="signal peptide" evidence="1">
    <location>
        <begin position="1"/>
        <end position="21"/>
    </location>
</feature>
<dbReference type="eggNOG" id="ENOG502QTVV">
    <property type="taxonomic scope" value="Eukaryota"/>
</dbReference>
<proteinExistence type="predicted"/>
<dbReference type="AlphaFoldDB" id="A0A0J8BH48"/>
<dbReference type="InterPro" id="IPR021102">
    <property type="entry name" value="PNGase_A"/>
</dbReference>
<organism evidence="3 4">
    <name type="scientific">Beta vulgaris subsp. vulgaris</name>
    <name type="common">Beet</name>
    <dbReference type="NCBI Taxonomy" id="3555"/>
    <lineage>
        <taxon>Eukaryota</taxon>
        <taxon>Viridiplantae</taxon>
        <taxon>Streptophyta</taxon>
        <taxon>Embryophyta</taxon>
        <taxon>Tracheophyta</taxon>
        <taxon>Spermatophyta</taxon>
        <taxon>Magnoliopsida</taxon>
        <taxon>eudicotyledons</taxon>
        <taxon>Gunneridae</taxon>
        <taxon>Pentapetalae</taxon>
        <taxon>Caryophyllales</taxon>
        <taxon>Chenopodiaceae</taxon>
        <taxon>Betoideae</taxon>
        <taxon>Beta</taxon>
    </lineage>
</organism>
<gene>
    <name evidence="3" type="ORF">BVRB_2g045620</name>
</gene>
<dbReference type="InterPro" id="IPR056948">
    <property type="entry name" value="PNGaseA_N"/>
</dbReference>
<evidence type="ECO:0000313" key="3">
    <source>
        <dbReference type="EMBL" id="KMS99333.1"/>
    </source>
</evidence>
<dbReference type="Pfam" id="PF12222">
    <property type="entry name" value="PNGaseA"/>
    <property type="match status" value="1"/>
</dbReference>
<keyword evidence="4" id="KW-1185">Reference proteome</keyword>
<reference evidence="3 4" key="1">
    <citation type="journal article" date="2014" name="Nature">
        <title>The genome of the recently domesticated crop plant sugar beet (Beta vulgaris).</title>
        <authorList>
            <person name="Dohm J.C."/>
            <person name="Minoche A.E."/>
            <person name="Holtgrawe D."/>
            <person name="Capella-Gutierrez S."/>
            <person name="Zakrzewski F."/>
            <person name="Tafer H."/>
            <person name="Rupp O."/>
            <person name="Sorensen T.R."/>
            <person name="Stracke R."/>
            <person name="Reinhardt R."/>
            <person name="Goesmann A."/>
            <person name="Kraft T."/>
            <person name="Schulz B."/>
            <person name="Stadler P.F."/>
            <person name="Schmidt T."/>
            <person name="Gabaldon T."/>
            <person name="Lehrach H."/>
            <person name="Weisshaar B."/>
            <person name="Himmelbauer H."/>
        </authorList>
    </citation>
    <scope>NUCLEOTIDE SEQUENCE [LARGE SCALE GENOMIC DNA]</scope>
    <source>
        <tissue evidence="3">Taproot</tissue>
    </source>
</reference>
<evidence type="ECO:0000259" key="2">
    <source>
        <dbReference type="Pfam" id="PF12222"/>
    </source>
</evidence>
<feature type="domain" description="Peptide N-acetyl-beta-D-glucosaminyl asparaginase amidase A N-terminal" evidence="2">
    <location>
        <begin position="59"/>
        <end position="392"/>
    </location>
</feature>
<dbReference type="KEGG" id="bvg:104906055"/>
<dbReference type="EMBL" id="KQ090220">
    <property type="protein sequence ID" value="KMS99333.1"/>
    <property type="molecule type" value="Genomic_DNA"/>
</dbReference>
<dbReference type="Gramene" id="KMS99333">
    <property type="protein sequence ID" value="KMS99333"/>
    <property type="gene ID" value="BVRB_2g045620"/>
</dbReference>
<dbReference type="Proteomes" id="UP000035740">
    <property type="component" value="Unassembled WGS sequence"/>
</dbReference>
<dbReference type="OrthoDB" id="1612078at2759"/>
<sequence length="594" mass="65941">MHFHYSFFIIIFFTSLSTTISQPENHFLKPPSSSLHLQPQESIELTLPLSTTNLPIPPPECTLSVFNHSFAYTYSQPPFNVTYSPPLDCPPPWSHAVLQFSGEISGEQYDRIAGVWISGVEILRTSTPEPSENGTFWKVEKDITRYMSVLQQSNVSFSMMLENIVNDEFTGIYNVSVSILFYKDAEEVVNVKSRKLGLGLGLGLGSGLEFGDLGGGVYEEPADLVIPIADDGNQDYWFRIQSESEKIVRSIEIPMNAKRVVLELYVSHHGDDEFWYSNPPTEYIEMNNLTTSRGNGAFREVSVKIDGGLVGFVVPFPVIFTGGINPLSWEPVVAIGAFDLPSYDVELTPYLGTLLDGKSHKIELGVANAISFWLVDANLHVWMDKNSSVVQAGMGAIEPTEYEDEREWKFKQLDGSFEIEIERKSHTSGWVNCSLGNFTTSVAQKLKFENKIEFQQSGTQKTVEQKVKVKTEVKVVSDIGVLISSRSLKREYPLKIRTSTTPGPGEDTSSMITNISHELKEKSTSGNLQTSFQNVQQSGGSMLLKDHSVLSGTAQTHQTLSYKGQSGCFLRSAQTSGGELLRDDSSVCSSHLSW</sequence>
<dbReference type="OMA" id="CYSRTIV"/>
<dbReference type="PANTHER" id="PTHR31104">
    <property type="entry name" value="PEPTIDE-N4-(N-ACETYL-BETA-GLUCOSAMINYL)ASPARAGINE AMIDASE A PROTEIN"/>
    <property type="match status" value="1"/>
</dbReference>
<protein>
    <recommendedName>
        <fullName evidence="2">Peptide N-acetyl-beta-D-glucosaminyl asparaginase amidase A N-terminal domain-containing protein</fullName>
    </recommendedName>
</protein>
<name>A0A0J8BH48_BETVV</name>
<accession>A0A0J8BH48</accession>
<keyword evidence="1" id="KW-0732">Signal</keyword>
<evidence type="ECO:0000313" key="4">
    <source>
        <dbReference type="Proteomes" id="UP000035740"/>
    </source>
</evidence>